<proteinExistence type="predicted"/>
<dbReference type="AlphaFoldDB" id="A0A660L597"/>
<dbReference type="RefSeq" id="WP_121254740.1">
    <property type="nucleotide sequence ID" value="NZ_RBIL01000002.1"/>
</dbReference>
<name>A0A660L597_9ACTN</name>
<protein>
    <submittedName>
        <fullName evidence="2">Nucleoside-diphosphate-sugar epimerase</fullName>
    </submittedName>
</protein>
<dbReference type="GO" id="GO:0004029">
    <property type="term" value="F:aldehyde dehydrogenase (NAD+) activity"/>
    <property type="evidence" value="ECO:0007669"/>
    <property type="project" value="TreeGrafter"/>
</dbReference>
<dbReference type="GO" id="GO:0005737">
    <property type="term" value="C:cytoplasm"/>
    <property type="evidence" value="ECO:0007669"/>
    <property type="project" value="TreeGrafter"/>
</dbReference>
<dbReference type="PANTHER" id="PTHR48079">
    <property type="entry name" value="PROTEIN YEEZ"/>
    <property type="match status" value="1"/>
</dbReference>
<dbReference type="EMBL" id="RBIL01000002">
    <property type="protein sequence ID" value="RKQ86750.1"/>
    <property type="molecule type" value="Genomic_DNA"/>
</dbReference>
<dbReference type="PANTHER" id="PTHR48079:SF6">
    <property type="entry name" value="NAD(P)-BINDING DOMAIN-CONTAINING PROTEIN-RELATED"/>
    <property type="match status" value="1"/>
</dbReference>
<evidence type="ECO:0000259" key="1">
    <source>
        <dbReference type="Pfam" id="PF01370"/>
    </source>
</evidence>
<dbReference type="OrthoDB" id="3338687at2"/>
<keyword evidence="3" id="KW-1185">Reference proteome</keyword>
<comment type="caution">
    <text evidence="2">The sequence shown here is derived from an EMBL/GenBank/DDBJ whole genome shotgun (WGS) entry which is preliminary data.</text>
</comment>
<dbReference type="SUPFAM" id="SSF51735">
    <property type="entry name" value="NAD(P)-binding Rossmann-fold domains"/>
    <property type="match status" value="1"/>
</dbReference>
<gene>
    <name evidence="2" type="ORF">C8N24_4765</name>
</gene>
<evidence type="ECO:0000313" key="2">
    <source>
        <dbReference type="EMBL" id="RKQ86750.1"/>
    </source>
</evidence>
<dbReference type="Pfam" id="PF01370">
    <property type="entry name" value="Epimerase"/>
    <property type="match status" value="1"/>
</dbReference>
<feature type="domain" description="NAD-dependent epimerase/dehydratase" evidence="1">
    <location>
        <begin position="5"/>
        <end position="235"/>
    </location>
</feature>
<dbReference type="InterPro" id="IPR036291">
    <property type="entry name" value="NAD(P)-bd_dom_sf"/>
</dbReference>
<organism evidence="2 3">
    <name type="scientific">Solirubrobacter pauli</name>
    <dbReference type="NCBI Taxonomy" id="166793"/>
    <lineage>
        <taxon>Bacteria</taxon>
        <taxon>Bacillati</taxon>
        <taxon>Actinomycetota</taxon>
        <taxon>Thermoleophilia</taxon>
        <taxon>Solirubrobacterales</taxon>
        <taxon>Solirubrobacteraceae</taxon>
        <taxon>Solirubrobacter</taxon>
    </lineage>
</organism>
<accession>A0A660L597</accession>
<dbReference type="Proteomes" id="UP000278962">
    <property type="component" value="Unassembled WGS sequence"/>
</dbReference>
<dbReference type="InterPro" id="IPR001509">
    <property type="entry name" value="Epimerase_deHydtase"/>
</dbReference>
<dbReference type="InterPro" id="IPR051783">
    <property type="entry name" value="NAD(P)-dependent_oxidoreduct"/>
</dbReference>
<reference evidence="2 3" key="1">
    <citation type="submission" date="2018-10" db="EMBL/GenBank/DDBJ databases">
        <title>Genomic Encyclopedia of Archaeal and Bacterial Type Strains, Phase II (KMG-II): from individual species to whole genera.</title>
        <authorList>
            <person name="Goeker M."/>
        </authorList>
    </citation>
    <scope>NUCLEOTIDE SEQUENCE [LARGE SCALE GENOMIC DNA]</scope>
    <source>
        <strain evidence="2 3">DSM 14954</strain>
    </source>
</reference>
<sequence>MSRRVVVTGATGNVGTSVLEALGKDERVGEIVGIARRIPNWTPPKVRWVSADVAADDLRSAFEGAHAVIHLAWLIQPSRDGAELERVNVRGSRRVFDAALAAGVEVLVHASSIGVYSPGPKDVPVDETYPREGVDSLFYARHKAACEHALDALEGRGTRIVRLRPGLIFKREAGPEIRRLFAGPLVPTALLKPGRIPVLPLPDRLVVQAVHSRDVGDAYRLAALEPQAEGAYNVAADPVLTPDRIAKVLGARRIRVPERPLRTLAGLAWQARLQPSPPGWVDMGLAVPIMDTTRARTHLGWTPTVDSEDALREVLAGMRETSGLDTPPLKPHAGGPLRVKELLTGVGRRL</sequence>
<evidence type="ECO:0000313" key="3">
    <source>
        <dbReference type="Proteomes" id="UP000278962"/>
    </source>
</evidence>
<dbReference type="Gene3D" id="3.40.50.720">
    <property type="entry name" value="NAD(P)-binding Rossmann-like Domain"/>
    <property type="match status" value="1"/>
</dbReference>